<accession>A0AAW1RIF9</accession>
<evidence type="ECO:0000313" key="3">
    <source>
        <dbReference type="Proteomes" id="UP001445335"/>
    </source>
</evidence>
<organism evidence="2 3">
    <name type="scientific">Elliptochloris bilobata</name>
    <dbReference type="NCBI Taxonomy" id="381761"/>
    <lineage>
        <taxon>Eukaryota</taxon>
        <taxon>Viridiplantae</taxon>
        <taxon>Chlorophyta</taxon>
        <taxon>core chlorophytes</taxon>
        <taxon>Trebouxiophyceae</taxon>
        <taxon>Trebouxiophyceae incertae sedis</taxon>
        <taxon>Elliptochloris clade</taxon>
        <taxon>Elliptochloris</taxon>
    </lineage>
</organism>
<feature type="region of interest" description="Disordered" evidence="1">
    <location>
        <begin position="1"/>
        <end position="87"/>
    </location>
</feature>
<keyword evidence="3" id="KW-1185">Reference proteome</keyword>
<protein>
    <submittedName>
        <fullName evidence="2">Uncharacterized protein</fullName>
    </submittedName>
</protein>
<comment type="caution">
    <text evidence="2">The sequence shown here is derived from an EMBL/GenBank/DDBJ whole genome shotgun (WGS) entry which is preliminary data.</text>
</comment>
<dbReference type="AlphaFoldDB" id="A0AAW1RIF9"/>
<feature type="compositionally biased region" description="Gly residues" evidence="1">
    <location>
        <begin position="68"/>
        <end position="79"/>
    </location>
</feature>
<evidence type="ECO:0000313" key="2">
    <source>
        <dbReference type="EMBL" id="KAK9833566.1"/>
    </source>
</evidence>
<evidence type="ECO:0000256" key="1">
    <source>
        <dbReference type="SAM" id="MobiDB-lite"/>
    </source>
</evidence>
<reference evidence="2 3" key="1">
    <citation type="journal article" date="2024" name="Nat. Commun.">
        <title>Phylogenomics reveals the evolutionary origins of lichenization in chlorophyte algae.</title>
        <authorList>
            <person name="Puginier C."/>
            <person name="Libourel C."/>
            <person name="Otte J."/>
            <person name="Skaloud P."/>
            <person name="Haon M."/>
            <person name="Grisel S."/>
            <person name="Petersen M."/>
            <person name="Berrin J.G."/>
            <person name="Delaux P.M."/>
            <person name="Dal Grande F."/>
            <person name="Keller J."/>
        </authorList>
    </citation>
    <scope>NUCLEOTIDE SEQUENCE [LARGE SCALE GENOMIC DNA]</scope>
    <source>
        <strain evidence="2 3">SAG 245.80</strain>
    </source>
</reference>
<feature type="compositionally biased region" description="Low complexity" evidence="1">
    <location>
        <begin position="57"/>
        <end position="67"/>
    </location>
</feature>
<sequence>MAAQPPANLQVNVQGGPSQDSAASARTQISPSELDRFNDLKVSPSPLIRPRRRRRPLSSAAPSPGSDGSDGGDGGGDEGGAPAAAEPLKREVSIVLRARATSGAISWSCVPTRLCA</sequence>
<name>A0AAW1RIF9_9CHLO</name>
<feature type="compositionally biased region" description="Polar residues" evidence="1">
    <location>
        <begin position="7"/>
        <end position="31"/>
    </location>
</feature>
<gene>
    <name evidence="2" type="ORF">WJX81_006599</name>
</gene>
<dbReference type="Proteomes" id="UP001445335">
    <property type="component" value="Unassembled WGS sequence"/>
</dbReference>
<proteinExistence type="predicted"/>
<dbReference type="EMBL" id="JALJOU010000035">
    <property type="protein sequence ID" value="KAK9833566.1"/>
    <property type="molecule type" value="Genomic_DNA"/>
</dbReference>